<comment type="caution">
    <text evidence="11">The sequence shown here is derived from an EMBL/GenBank/DDBJ whole genome shotgun (WGS) entry which is preliminary data.</text>
</comment>
<keyword evidence="6 9" id="KW-1133">Transmembrane helix</keyword>
<evidence type="ECO:0000256" key="5">
    <source>
        <dbReference type="ARBA" id="ARBA00022692"/>
    </source>
</evidence>
<dbReference type="InterPro" id="IPR007387">
    <property type="entry name" value="TRAP_DctQ"/>
</dbReference>
<accession>A0A2N4UE78</accession>
<evidence type="ECO:0000259" key="10">
    <source>
        <dbReference type="Pfam" id="PF04290"/>
    </source>
</evidence>
<feature type="transmembrane region" description="Helical" evidence="9">
    <location>
        <begin position="75"/>
        <end position="92"/>
    </location>
</feature>
<evidence type="ECO:0000256" key="7">
    <source>
        <dbReference type="ARBA" id="ARBA00023136"/>
    </source>
</evidence>
<keyword evidence="2 9" id="KW-0813">Transport</keyword>
<keyword evidence="5 9" id="KW-0812">Transmembrane</keyword>
<dbReference type="GO" id="GO:0005886">
    <property type="term" value="C:plasma membrane"/>
    <property type="evidence" value="ECO:0007669"/>
    <property type="project" value="UniProtKB-SubCell"/>
</dbReference>
<reference evidence="11 12" key="1">
    <citation type="submission" date="2017-10" db="EMBL/GenBank/DDBJ databases">
        <title>Two draft genome sequences of Pusillimonas sp. strains isolated from a nitrate- and radionuclide-contaminated groundwater in Russia.</title>
        <authorList>
            <person name="Grouzdev D.S."/>
            <person name="Tourova T.P."/>
            <person name="Goeva M.A."/>
            <person name="Babich T.L."/>
            <person name="Sokolova D.S."/>
            <person name="Abdullin R."/>
            <person name="Poltaraus A.B."/>
            <person name="Toshchakov S.V."/>
            <person name="Nazina T.N."/>
        </authorList>
    </citation>
    <scope>NUCLEOTIDE SEQUENCE [LARGE SCALE GENOMIC DNA]</scope>
    <source>
        <strain evidence="11 12">JR1/69-2-13</strain>
    </source>
</reference>
<name>A0A2N4UE78_9BURK</name>
<feature type="transmembrane region" description="Helical" evidence="9">
    <location>
        <begin position="27"/>
        <end position="50"/>
    </location>
</feature>
<comment type="similarity">
    <text evidence="8 9">Belongs to the TRAP transporter small permease family.</text>
</comment>
<sequence>MIRRSHSGVITRWGDALLEACALPGRYASALIFILIFVVLVTVVGAQFGLSDLAKWETRIPLLGTHLNMTSLGELQWHLFSLLIMLSGAYALKEDRHVRVDVLSTRLSDRTRLYIDIFGDLFLLLPFFALLAWYSLGFTQMAFQFGEQSNAGGLVDRYLVKAVLPIGSVLMLGAGVGRILRNVAMLLSLRKSDPTAERPAQ</sequence>
<feature type="domain" description="Tripartite ATP-independent periplasmic transporters DctQ component" evidence="10">
    <location>
        <begin position="74"/>
        <end position="183"/>
    </location>
</feature>
<keyword evidence="3" id="KW-1003">Cell membrane</keyword>
<dbReference type="PANTHER" id="PTHR35011">
    <property type="entry name" value="2,3-DIKETO-L-GULONATE TRAP TRANSPORTER SMALL PERMEASE PROTEIN YIAM"/>
    <property type="match status" value="1"/>
</dbReference>
<evidence type="ECO:0000256" key="4">
    <source>
        <dbReference type="ARBA" id="ARBA00022519"/>
    </source>
</evidence>
<dbReference type="EMBL" id="PDNV01000008">
    <property type="protein sequence ID" value="PLC53318.1"/>
    <property type="molecule type" value="Genomic_DNA"/>
</dbReference>
<comment type="function">
    <text evidence="9">Part of the tripartite ATP-independent periplasmic (TRAP) transport system.</text>
</comment>
<evidence type="ECO:0000256" key="3">
    <source>
        <dbReference type="ARBA" id="ARBA00022475"/>
    </source>
</evidence>
<keyword evidence="7 9" id="KW-0472">Membrane</keyword>
<evidence type="ECO:0000256" key="1">
    <source>
        <dbReference type="ARBA" id="ARBA00004429"/>
    </source>
</evidence>
<feature type="transmembrane region" description="Helical" evidence="9">
    <location>
        <begin position="158"/>
        <end position="180"/>
    </location>
</feature>
<organism evidence="11 12">
    <name type="scientific">Pollutimonas nitritireducens</name>
    <dbReference type="NCBI Taxonomy" id="2045209"/>
    <lineage>
        <taxon>Bacteria</taxon>
        <taxon>Pseudomonadati</taxon>
        <taxon>Pseudomonadota</taxon>
        <taxon>Betaproteobacteria</taxon>
        <taxon>Burkholderiales</taxon>
        <taxon>Alcaligenaceae</taxon>
        <taxon>Pollutimonas</taxon>
    </lineage>
</organism>
<protein>
    <recommendedName>
        <fullName evidence="9">TRAP transporter small permease protein</fullName>
    </recommendedName>
</protein>
<evidence type="ECO:0000256" key="6">
    <source>
        <dbReference type="ARBA" id="ARBA00022989"/>
    </source>
</evidence>
<dbReference type="PANTHER" id="PTHR35011:SF4">
    <property type="entry name" value="SLL1102 PROTEIN"/>
    <property type="match status" value="1"/>
</dbReference>
<dbReference type="GO" id="GO:0022857">
    <property type="term" value="F:transmembrane transporter activity"/>
    <property type="evidence" value="ECO:0007669"/>
    <property type="project" value="UniProtKB-UniRule"/>
</dbReference>
<evidence type="ECO:0000313" key="12">
    <source>
        <dbReference type="Proteomes" id="UP000234328"/>
    </source>
</evidence>
<feature type="transmembrane region" description="Helical" evidence="9">
    <location>
        <begin position="113"/>
        <end position="138"/>
    </location>
</feature>
<dbReference type="Proteomes" id="UP000234328">
    <property type="component" value="Unassembled WGS sequence"/>
</dbReference>
<dbReference type="RefSeq" id="WP_102070588.1">
    <property type="nucleotide sequence ID" value="NZ_PDNV01000008.1"/>
</dbReference>
<dbReference type="InterPro" id="IPR055348">
    <property type="entry name" value="DctQ"/>
</dbReference>
<dbReference type="OrthoDB" id="9795655at2"/>
<evidence type="ECO:0000256" key="9">
    <source>
        <dbReference type="RuleBase" id="RU369079"/>
    </source>
</evidence>
<keyword evidence="12" id="KW-1185">Reference proteome</keyword>
<comment type="subcellular location">
    <subcellularLocation>
        <location evidence="1 9">Cell inner membrane</location>
        <topology evidence="1 9">Multi-pass membrane protein</topology>
    </subcellularLocation>
</comment>
<keyword evidence="4 9" id="KW-0997">Cell inner membrane</keyword>
<evidence type="ECO:0000313" key="11">
    <source>
        <dbReference type="EMBL" id="PLC53318.1"/>
    </source>
</evidence>
<comment type="subunit">
    <text evidence="9">The complex comprises the extracytoplasmic solute receptor protein and the two transmembrane proteins.</text>
</comment>
<gene>
    <name evidence="11" type="ORF">CR155_13645</name>
</gene>
<dbReference type="Pfam" id="PF04290">
    <property type="entry name" value="DctQ"/>
    <property type="match status" value="1"/>
</dbReference>
<dbReference type="AlphaFoldDB" id="A0A2N4UE78"/>
<evidence type="ECO:0000256" key="2">
    <source>
        <dbReference type="ARBA" id="ARBA00022448"/>
    </source>
</evidence>
<proteinExistence type="inferred from homology"/>
<evidence type="ECO:0000256" key="8">
    <source>
        <dbReference type="ARBA" id="ARBA00038436"/>
    </source>
</evidence>